<evidence type="ECO:0000313" key="1">
    <source>
        <dbReference type="EMBL" id="GBL97985.1"/>
    </source>
</evidence>
<evidence type="ECO:0000313" key="2">
    <source>
        <dbReference type="Proteomes" id="UP000499080"/>
    </source>
</evidence>
<protein>
    <submittedName>
        <fullName evidence="1">Uncharacterized protein</fullName>
    </submittedName>
</protein>
<keyword evidence="2" id="KW-1185">Reference proteome</keyword>
<organism evidence="1 2">
    <name type="scientific">Araneus ventricosus</name>
    <name type="common">Orbweaver spider</name>
    <name type="synonym">Epeira ventricosa</name>
    <dbReference type="NCBI Taxonomy" id="182803"/>
    <lineage>
        <taxon>Eukaryota</taxon>
        <taxon>Metazoa</taxon>
        <taxon>Ecdysozoa</taxon>
        <taxon>Arthropoda</taxon>
        <taxon>Chelicerata</taxon>
        <taxon>Arachnida</taxon>
        <taxon>Araneae</taxon>
        <taxon>Araneomorphae</taxon>
        <taxon>Entelegynae</taxon>
        <taxon>Araneoidea</taxon>
        <taxon>Araneidae</taxon>
        <taxon>Araneus</taxon>
    </lineage>
</organism>
<accession>A0A4Y2C2I7</accession>
<dbReference type="EMBL" id="BGPR01000135">
    <property type="protein sequence ID" value="GBL97985.1"/>
    <property type="molecule type" value="Genomic_DNA"/>
</dbReference>
<name>A0A4Y2C2I7_ARAVE</name>
<dbReference type="Proteomes" id="UP000499080">
    <property type="component" value="Unassembled WGS sequence"/>
</dbReference>
<sequence>MTNDDRQNAGLFENMDDNFSVQGLISDRKETTEVRDVDENIQRNICIFEPKPGSKVKCSSVTNANTATQTFINESKTTENYISCNNKRYSKKILT</sequence>
<comment type="caution">
    <text evidence="1">The sequence shown here is derived from an EMBL/GenBank/DDBJ whole genome shotgun (WGS) entry which is preliminary data.</text>
</comment>
<gene>
    <name evidence="1" type="ORF">AVEN_126883_1</name>
</gene>
<proteinExistence type="predicted"/>
<dbReference type="AlphaFoldDB" id="A0A4Y2C2I7"/>
<reference evidence="1 2" key="1">
    <citation type="journal article" date="2019" name="Sci. Rep.">
        <title>Orb-weaving spider Araneus ventricosus genome elucidates the spidroin gene catalogue.</title>
        <authorList>
            <person name="Kono N."/>
            <person name="Nakamura H."/>
            <person name="Ohtoshi R."/>
            <person name="Moran D.A.P."/>
            <person name="Shinohara A."/>
            <person name="Yoshida Y."/>
            <person name="Fujiwara M."/>
            <person name="Mori M."/>
            <person name="Tomita M."/>
            <person name="Arakawa K."/>
        </authorList>
    </citation>
    <scope>NUCLEOTIDE SEQUENCE [LARGE SCALE GENOMIC DNA]</scope>
</reference>